<sequence length="118" mass="13780">MSRHYYAVYWPYGVNTFNFDHEPIGTVVPFDTTKARDAYVAADRFDGNFHRSAPDYRLTRKMMLEALREFRSLDSKGYEGWRVDGVFYESLGDAYKAMFDADAQLRYDLFGDVDSRDA</sequence>
<organism evidence="1 2">
    <name type="scientific">Bifidobacterium adolescentis</name>
    <dbReference type="NCBI Taxonomy" id="1680"/>
    <lineage>
        <taxon>Bacteria</taxon>
        <taxon>Bacillati</taxon>
        <taxon>Actinomycetota</taxon>
        <taxon>Actinomycetes</taxon>
        <taxon>Bifidobacteriales</taxon>
        <taxon>Bifidobacteriaceae</taxon>
        <taxon>Bifidobacterium</taxon>
    </lineage>
</organism>
<evidence type="ECO:0000313" key="1">
    <source>
        <dbReference type="EMBL" id="WNE84543.1"/>
    </source>
</evidence>
<protein>
    <submittedName>
        <fullName evidence="1">Uncharacterized protein</fullName>
    </submittedName>
</protein>
<dbReference type="Proteomes" id="UP000193179">
    <property type="component" value="Chromosome"/>
</dbReference>
<name>A0AAF0VD13_BIFAD</name>
<reference evidence="1" key="2">
    <citation type="submission" date="2023-09" db="EMBL/GenBank/DDBJ databases">
        <title>Ecological and genomic based identification of the Bifidobacterium adolescentis prototype of the healthy human gut microbiota.</title>
        <authorList>
            <person name="Lugli G.A."/>
            <person name="Argentini C."/>
            <person name="Tarracchini C."/>
            <person name="Fontana F."/>
            <person name="Alessandri G."/>
            <person name="Mancabelli L."/>
            <person name="Milani C."/>
            <person name="Turroni F."/>
            <person name="Ventura M."/>
        </authorList>
    </citation>
    <scope>NUCLEOTIDE SEQUENCE</scope>
    <source>
        <strain evidence="1">703B</strain>
    </source>
</reference>
<accession>A0AAF0VD13</accession>
<proteinExistence type="predicted"/>
<dbReference type="RefSeq" id="WP_085347075.1">
    <property type="nucleotide sequence ID" value="NZ_CP133648.1"/>
</dbReference>
<dbReference type="EMBL" id="CP133648">
    <property type="protein sequence ID" value="WNE84543.1"/>
    <property type="molecule type" value="Genomic_DNA"/>
</dbReference>
<gene>
    <name evidence="1" type="ORF">B0703_05890</name>
</gene>
<evidence type="ECO:0000313" key="2">
    <source>
        <dbReference type="Proteomes" id="UP000193179"/>
    </source>
</evidence>
<reference evidence="1" key="1">
    <citation type="journal article" date="2016" name="Sci. Rep.">
        <title>Evaluation of genetic diversity among strains of the human gut commensal Bifidobacterium adolescentis.</title>
        <authorList>
            <person name="Duranti S."/>
            <person name="Milani C."/>
            <person name="Lugli G.A."/>
            <person name="Mancabelli L."/>
            <person name="Turroni F."/>
            <person name="Ferrario C."/>
            <person name="Mangifesta M."/>
            <person name="Viappiani A."/>
            <person name="Sanchez B."/>
            <person name="Margolles A."/>
            <person name="van Sinderen D."/>
            <person name="Ventura M."/>
        </authorList>
    </citation>
    <scope>NUCLEOTIDE SEQUENCE</scope>
    <source>
        <strain evidence="1">703B</strain>
    </source>
</reference>
<dbReference type="AlphaFoldDB" id="A0AAF0VD13"/>